<comment type="subcellular location">
    <subcellularLocation>
        <location evidence="1">Cell membrane</location>
        <topology evidence="1">Single-pass type I membrane protein</topology>
    </subcellularLocation>
</comment>
<comment type="catalytic activity">
    <reaction evidence="16">
        <text>L-threonyl-[protein] + ATP = O-phospho-L-threonyl-[protein] + ADP + H(+)</text>
        <dbReference type="Rhea" id="RHEA:46608"/>
        <dbReference type="Rhea" id="RHEA-COMP:11060"/>
        <dbReference type="Rhea" id="RHEA-COMP:11605"/>
        <dbReference type="ChEBI" id="CHEBI:15378"/>
        <dbReference type="ChEBI" id="CHEBI:30013"/>
        <dbReference type="ChEBI" id="CHEBI:30616"/>
        <dbReference type="ChEBI" id="CHEBI:61977"/>
        <dbReference type="ChEBI" id="CHEBI:456216"/>
        <dbReference type="EC" id="2.7.11.1"/>
    </reaction>
</comment>
<sequence>MGVSSTGKQSLSLFRHLLNAPSFCIIAVFVSNLVSAQTATLSVSNALSCEQQQATLTASSSCAGNPTYQFSGPNGFSISNATGVVSVSVNGNYTVRVDNGAGCSASASAVLNSSLSPDYLPLVDLYKATDGPNWTNKTGWLTNCDPCSGWFGISCTNGRVTSVDLGTFLSGNKLRGIVPATIGNLSELQTLNLAYNQGLTNVMPATVSQLTKLQNLNLAYTYLKGAILNNITGLTALRTFDVSYALFSGTIPDAVGNLRQLTNFNCSSNFGFTGTIPASLGNLTNLENLKLDANYLTGIIPASLGNLTNLLSLYLSNNQLTGTIPVELGNLAKLQTLYLSANQLTGQIPDQFGNLTQIRILGVFNNQLSGSIPASLSALTQANSLYFEQNQLTGSIPSFFGTFTRLNTLTLNNNRFTDGIPASLGSVSTLQYLQLQNNKLTGCIPAALSALCGRNVNISNNIGLPTWSEFCNGGYNGLVSVANGNWQDPATWSCGRVPAITDIATLRHTVTVSAGSVTQTRKIWYDGAAKLIYEGGGATRIGQ</sequence>
<keyword evidence="3" id="KW-1003">Cell membrane</keyword>
<evidence type="ECO:0000256" key="9">
    <source>
        <dbReference type="ARBA" id="ARBA00022737"/>
    </source>
</evidence>
<evidence type="ECO:0000256" key="4">
    <source>
        <dbReference type="ARBA" id="ARBA00022553"/>
    </source>
</evidence>
<evidence type="ECO:0000256" key="1">
    <source>
        <dbReference type="ARBA" id="ARBA00004251"/>
    </source>
</evidence>
<dbReference type="PANTHER" id="PTHR48057:SF29">
    <property type="entry name" value="OS02G0609900 PROTEIN"/>
    <property type="match status" value="1"/>
</dbReference>
<evidence type="ECO:0000313" key="19">
    <source>
        <dbReference type="Proteomes" id="UP000501128"/>
    </source>
</evidence>
<evidence type="ECO:0000256" key="14">
    <source>
        <dbReference type="ARBA" id="ARBA00023170"/>
    </source>
</evidence>
<accession>A0A7L5DQS3</accession>
<name>A0A7L5DQS3_9BACT</name>
<dbReference type="InterPro" id="IPR052595">
    <property type="entry name" value="LRRC69/RLP"/>
</dbReference>
<evidence type="ECO:0000313" key="18">
    <source>
        <dbReference type="EMBL" id="QJD78327.1"/>
    </source>
</evidence>
<evidence type="ECO:0000256" key="11">
    <source>
        <dbReference type="ARBA" id="ARBA00022840"/>
    </source>
</evidence>
<dbReference type="EMBL" id="CP051677">
    <property type="protein sequence ID" value="QJD78327.1"/>
    <property type="molecule type" value="Genomic_DNA"/>
</dbReference>
<keyword evidence="10" id="KW-0547">Nucleotide-binding</keyword>
<evidence type="ECO:0000256" key="2">
    <source>
        <dbReference type="ARBA" id="ARBA00012513"/>
    </source>
</evidence>
<keyword evidence="11" id="KW-0067">ATP-binding</keyword>
<comment type="catalytic activity">
    <reaction evidence="17">
        <text>L-seryl-[protein] + ATP = O-phospho-L-seryl-[protein] + ADP + H(+)</text>
        <dbReference type="Rhea" id="RHEA:17989"/>
        <dbReference type="Rhea" id="RHEA-COMP:9863"/>
        <dbReference type="Rhea" id="RHEA-COMP:11604"/>
        <dbReference type="ChEBI" id="CHEBI:15378"/>
        <dbReference type="ChEBI" id="CHEBI:29999"/>
        <dbReference type="ChEBI" id="CHEBI:30616"/>
        <dbReference type="ChEBI" id="CHEBI:83421"/>
        <dbReference type="ChEBI" id="CHEBI:456216"/>
        <dbReference type="EC" id="2.7.11.1"/>
    </reaction>
</comment>
<dbReference type="SUPFAM" id="SSF52058">
    <property type="entry name" value="L domain-like"/>
    <property type="match status" value="1"/>
</dbReference>
<dbReference type="Pfam" id="PF13855">
    <property type="entry name" value="LRR_8"/>
    <property type="match status" value="2"/>
</dbReference>
<proteinExistence type="predicted"/>
<dbReference type="Pfam" id="PF00560">
    <property type="entry name" value="LRR_1"/>
    <property type="match status" value="2"/>
</dbReference>
<keyword evidence="19" id="KW-1185">Reference proteome</keyword>
<dbReference type="EC" id="2.7.11.1" evidence="2"/>
<keyword evidence="15" id="KW-0325">Glycoprotein</keyword>
<evidence type="ECO:0000256" key="15">
    <source>
        <dbReference type="ARBA" id="ARBA00023180"/>
    </source>
</evidence>
<dbReference type="FunFam" id="3.80.10.10:FF:000041">
    <property type="entry name" value="LRR receptor-like serine/threonine-protein kinase ERECTA"/>
    <property type="match status" value="1"/>
</dbReference>
<dbReference type="KEGG" id="srho:HH216_07740"/>
<dbReference type="InterPro" id="IPR001611">
    <property type="entry name" value="Leu-rich_rpt"/>
</dbReference>
<dbReference type="FunFam" id="3.80.10.10:FF:000416">
    <property type="entry name" value="Probable leucine-rich repeat receptor-like protein kinase At5g63930"/>
    <property type="match status" value="1"/>
</dbReference>
<keyword evidence="14" id="KW-0675">Receptor</keyword>
<protein>
    <recommendedName>
        <fullName evidence="2">non-specific serine/threonine protein kinase</fullName>
        <ecNumber evidence="2">2.7.11.1</ecNumber>
    </recommendedName>
</protein>
<dbReference type="GO" id="GO:0005524">
    <property type="term" value="F:ATP binding"/>
    <property type="evidence" value="ECO:0007669"/>
    <property type="project" value="UniProtKB-KW"/>
</dbReference>
<keyword evidence="8" id="KW-0732">Signal</keyword>
<organism evidence="18 19">
    <name type="scientific">Spirosoma rhododendri</name>
    <dbReference type="NCBI Taxonomy" id="2728024"/>
    <lineage>
        <taxon>Bacteria</taxon>
        <taxon>Pseudomonadati</taxon>
        <taxon>Bacteroidota</taxon>
        <taxon>Cytophagia</taxon>
        <taxon>Cytophagales</taxon>
        <taxon>Cytophagaceae</taxon>
        <taxon>Spirosoma</taxon>
    </lineage>
</organism>
<evidence type="ECO:0000256" key="12">
    <source>
        <dbReference type="ARBA" id="ARBA00022989"/>
    </source>
</evidence>
<dbReference type="GO" id="GO:0004674">
    <property type="term" value="F:protein serine/threonine kinase activity"/>
    <property type="evidence" value="ECO:0007669"/>
    <property type="project" value="UniProtKB-EC"/>
</dbReference>
<evidence type="ECO:0000256" key="6">
    <source>
        <dbReference type="ARBA" id="ARBA00022679"/>
    </source>
</evidence>
<evidence type="ECO:0000256" key="5">
    <source>
        <dbReference type="ARBA" id="ARBA00022614"/>
    </source>
</evidence>
<dbReference type="Gene3D" id="3.80.10.10">
    <property type="entry name" value="Ribonuclease Inhibitor"/>
    <property type="match status" value="3"/>
</dbReference>
<dbReference type="PANTHER" id="PTHR48057">
    <property type="entry name" value="LEUCINE-RICH REPEAT SERINE/THREONINE-PROTEIN KINASE 1"/>
    <property type="match status" value="1"/>
</dbReference>
<dbReference type="AlphaFoldDB" id="A0A7L5DQS3"/>
<evidence type="ECO:0000256" key="7">
    <source>
        <dbReference type="ARBA" id="ARBA00022692"/>
    </source>
</evidence>
<keyword evidence="9" id="KW-0677">Repeat</keyword>
<evidence type="ECO:0000256" key="16">
    <source>
        <dbReference type="ARBA" id="ARBA00047899"/>
    </source>
</evidence>
<dbReference type="InterPro" id="IPR003591">
    <property type="entry name" value="Leu-rich_rpt_typical-subtyp"/>
</dbReference>
<evidence type="ECO:0000256" key="10">
    <source>
        <dbReference type="ARBA" id="ARBA00022741"/>
    </source>
</evidence>
<keyword evidence="6" id="KW-0808">Transferase</keyword>
<dbReference type="Proteomes" id="UP000501128">
    <property type="component" value="Chromosome"/>
</dbReference>
<gene>
    <name evidence="18" type="ORF">HH216_07740</name>
</gene>
<dbReference type="InterPro" id="IPR032675">
    <property type="entry name" value="LRR_dom_sf"/>
</dbReference>
<dbReference type="RefSeq" id="WP_169550288.1">
    <property type="nucleotide sequence ID" value="NZ_CP051677.1"/>
</dbReference>
<reference evidence="18 19" key="1">
    <citation type="submission" date="2020-04" db="EMBL/GenBank/DDBJ databases">
        <title>Genome sequencing of novel species.</title>
        <authorList>
            <person name="Heo J."/>
            <person name="Kim S.-J."/>
            <person name="Kim J.-S."/>
            <person name="Hong S.-B."/>
            <person name="Kwon S.-W."/>
        </authorList>
    </citation>
    <scope>NUCLEOTIDE SEQUENCE [LARGE SCALE GENOMIC DNA]</scope>
    <source>
        <strain evidence="18 19">CJU-R4</strain>
    </source>
</reference>
<keyword evidence="4" id="KW-0597">Phosphoprotein</keyword>
<evidence type="ECO:0000256" key="8">
    <source>
        <dbReference type="ARBA" id="ARBA00022729"/>
    </source>
</evidence>
<evidence type="ECO:0000256" key="17">
    <source>
        <dbReference type="ARBA" id="ARBA00048679"/>
    </source>
</evidence>
<keyword evidence="7" id="KW-0812">Transmembrane</keyword>
<dbReference type="SMART" id="SM00369">
    <property type="entry name" value="LRR_TYP"/>
    <property type="match status" value="5"/>
</dbReference>
<dbReference type="Gene3D" id="2.60.40.10">
    <property type="entry name" value="Immunoglobulins"/>
    <property type="match status" value="1"/>
</dbReference>
<keyword evidence="13" id="KW-0472">Membrane</keyword>
<dbReference type="GO" id="GO:0005886">
    <property type="term" value="C:plasma membrane"/>
    <property type="evidence" value="ECO:0007669"/>
    <property type="project" value="UniProtKB-SubCell"/>
</dbReference>
<evidence type="ECO:0000256" key="13">
    <source>
        <dbReference type="ARBA" id="ARBA00023136"/>
    </source>
</evidence>
<dbReference type="InterPro" id="IPR013783">
    <property type="entry name" value="Ig-like_fold"/>
</dbReference>
<keyword evidence="12" id="KW-1133">Transmembrane helix</keyword>
<evidence type="ECO:0000256" key="3">
    <source>
        <dbReference type="ARBA" id="ARBA00022475"/>
    </source>
</evidence>
<keyword evidence="5" id="KW-0433">Leucine-rich repeat</keyword>